<feature type="transmembrane region" description="Helical" evidence="7">
    <location>
        <begin position="312"/>
        <end position="332"/>
    </location>
</feature>
<dbReference type="SUPFAM" id="SSF103473">
    <property type="entry name" value="MFS general substrate transporter"/>
    <property type="match status" value="1"/>
</dbReference>
<gene>
    <name evidence="9" type="ORF">ACFQ34_30615</name>
</gene>
<evidence type="ECO:0000313" key="9">
    <source>
        <dbReference type="EMBL" id="MFD1237659.1"/>
    </source>
</evidence>
<dbReference type="Gene3D" id="1.20.1250.20">
    <property type="entry name" value="MFS general substrate transporter like domains"/>
    <property type="match status" value="1"/>
</dbReference>
<dbReference type="Pfam" id="PF07690">
    <property type="entry name" value="MFS_1"/>
    <property type="match status" value="1"/>
</dbReference>
<dbReference type="RefSeq" id="WP_013673278.1">
    <property type="nucleotide sequence ID" value="NZ_BAABKS010000015.1"/>
</dbReference>
<feature type="transmembrane region" description="Helical" evidence="7">
    <location>
        <begin position="45"/>
        <end position="69"/>
    </location>
</feature>
<feature type="transmembrane region" description="Helical" evidence="7">
    <location>
        <begin position="135"/>
        <end position="153"/>
    </location>
</feature>
<organism evidence="9 10">
    <name type="scientific">Pseudonocardia benzenivorans</name>
    <dbReference type="NCBI Taxonomy" id="228005"/>
    <lineage>
        <taxon>Bacteria</taxon>
        <taxon>Bacillati</taxon>
        <taxon>Actinomycetota</taxon>
        <taxon>Actinomycetes</taxon>
        <taxon>Pseudonocardiales</taxon>
        <taxon>Pseudonocardiaceae</taxon>
        <taxon>Pseudonocardia</taxon>
    </lineage>
</organism>
<dbReference type="CDD" id="cd17341">
    <property type="entry name" value="MFS_NRT2_like"/>
    <property type="match status" value="1"/>
</dbReference>
<dbReference type="Proteomes" id="UP001597182">
    <property type="component" value="Unassembled WGS sequence"/>
</dbReference>
<keyword evidence="5" id="KW-0534">Nitrate assimilation</keyword>
<dbReference type="EMBL" id="JBHTMB010000303">
    <property type="protein sequence ID" value="MFD1237659.1"/>
    <property type="molecule type" value="Genomic_DNA"/>
</dbReference>
<proteinExistence type="inferred from homology"/>
<feature type="domain" description="Major facilitator superfamily (MFS) profile" evidence="8">
    <location>
        <begin position="212"/>
        <end position="460"/>
    </location>
</feature>
<evidence type="ECO:0000256" key="2">
    <source>
        <dbReference type="ARBA" id="ARBA00008432"/>
    </source>
</evidence>
<feature type="transmembrane region" description="Helical" evidence="7">
    <location>
        <begin position="390"/>
        <end position="413"/>
    </location>
</feature>
<dbReference type="InterPro" id="IPR044772">
    <property type="entry name" value="NO3_transporter"/>
</dbReference>
<evidence type="ECO:0000256" key="6">
    <source>
        <dbReference type="ARBA" id="ARBA00023136"/>
    </source>
</evidence>
<keyword evidence="6 7" id="KW-0472">Membrane</keyword>
<reference evidence="10" key="1">
    <citation type="journal article" date="2019" name="Int. J. Syst. Evol. Microbiol.">
        <title>The Global Catalogue of Microorganisms (GCM) 10K type strain sequencing project: providing services to taxonomists for standard genome sequencing and annotation.</title>
        <authorList>
            <consortium name="The Broad Institute Genomics Platform"/>
            <consortium name="The Broad Institute Genome Sequencing Center for Infectious Disease"/>
            <person name="Wu L."/>
            <person name="Ma J."/>
        </authorList>
    </citation>
    <scope>NUCLEOTIDE SEQUENCE [LARGE SCALE GENOMIC DNA]</scope>
    <source>
        <strain evidence="10">CCUG 49018</strain>
    </source>
</reference>
<evidence type="ECO:0000256" key="7">
    <source>
        <dbReference type="SAM" id="Phobius"/>
    </source>
</evidence>
<keyword evidence="4 7" id="KW-1133">Transmembrane helix</keyword>
<dbReference type="InterPro" id="IPR020846">
    <property type="entry name" value="MFS_dom"/>
</dbReference>
<feature type="transmembrane region" description="Helical" evidence="7">
    <location>
        <begin position="425"/>
        <end position="446"/>
    </location>
</feature>
<dbReference type="InterPro" id="IPR036259">
    <property type="entry name" value="MFS_trans_sf"/>
</dbReference>
<evidence type="ECO:0000256" key="5">
    <source>
        <dbReference type="ARBA" id="ARBA00023063"/>
    </source>
</evidence>
<protein>
    <submittedName>
        <fullName evidence="9">Nitrate/nitrite transporter</fullName>
    </submittedName>
</protein>
<feature type="transmembrane region" description="Helical" evidence="7">
    <location>
        <begin position="110"/>
        <end position="129"/>
    </location>
</feature>
<evidence type="ECO:0000313" key="10">
    <source>
        <dbReference type="Proteomes" id="UP001597182"/>
    </source>
</evidence>
<feature type="transmembrane region" description="Helical" evidence="7">
    <location>
        <begin position="81"/>
        <end position="98"/>
    </location>
</feature>
<evidence type="ECO:0000256" key="1">
    <source>
        <dbReference type="ARBA" id="ARBA00004651"/>
    </source>
</evidence>
<name>A0ABW3VTL8_9PSEU</name>
<sequence>MTLTDVTDEQRTGRARLGGRWIEDWEPEDAGFWERTGRAVANRNLWASIFVEHVGFSVWTLWSVFVLFMGPEYGVDAAGKFFLGATATLVGAVLRVPYTFAVARFGGRNWTIVSGLLLLVPTVAAAFVLQPGTPYAVFVLMAALAGFGGGNFASSMTNINTFFPEGRKGTALGLNAGGGNLGVAVIQLVALLVIATAGAGHPKLLLAVYIPLIVICAVCAALFMDNISSVRNDTGAFRLAVADRDTTIMSFLYIGTFGSFIGYSFAFGLVLQTQFGRTPLQAAALTFIGPLLGSFIRPLGGWLADRFGGARVTTVNFVAMAAATVVCIVASGMKSLPLFVAGFIALFVFSGVGNGSTYKMIPAIFRRKALARIASGASSREEALLAARRVSGAAIGLISAVGALGGLLINLAFRQSFAAAKSGVPAFWVFFAFYLVCTVVTVAVYLRSPARAAVGAPVPV</sequence>
<keyword evidence="3 7" id="KW-0812">Transmembrane</keyword>
<evidence type="ECO:0000256" key="4">
    <source>
        <dbReference type="ARBA" id="ARBA00022989"/>
    </source>
</evidence>
<feature type="transmembrane region" description="Helical" evidence="7">
    <location>
        <begin position="174"/>
        <end position="198"/>
    </location>
</feature>
<dbReference type="PANTHER" id="PTHR23515">
    <property type="entry name" value="HIGH-AFFINITY NITRATE TRANSPORTER 2.3"/>
    <property type="match status" value="1"/>
</dbReference>
<dbReference type="PROSITE" id="PS50850">
    <property type="entry name" value="MFS"/>
    <property type="match status" value="1"/>
</dbReference>
<feature type="transmembrane region" description="Helical" evidence="7">
    <location>
        <begin position="204"/>
        <end position="227"/>
    </location>
</feature>
<dbReference type="InterPro" id="IPR011701">
    <property type="entry name" value="MFS"/>
</dbReference>
<accession>A0ABW3VTL8</accession>
<comment type="subcellular location">
    <subcellularLocation>
        <location evidence="1">Cell membrane</location>
        <topology evidence="1">Multi-pass membrane protein</topology>
    </subcellularLocation>
</comment>
<comment type="similarity">
    <text evidence="2">Belongs to the major facilitator superfamily. Nitrate/nitrite porter (TC 2.A.1.8) family.</text>
</comment>
<evidence type="ECO:0000259" key="8">
    <source>
        <dbReference type="PROSITE" id="PS50850"/>
    </source>
</evidence>
<keyword evidence="10" id="KW-1185">Reference proteome</keyword>
<feature type="transmembrane region" description="Helical" evidence="7">
    <location>
        <begin position="282"/>
        <end position="300"/>
    </location>
</feature>
<evidence type="ECO:0000256" key="3">
    <source>
        <dbReference type="ARBA" id="ARBA00022692"/>
    </source>
</evidence>
<feature type="transmembrane region" description="Helical" evidence="7">
    <location>
        <begin position="248"/>
        <end position="270"/>
    </location>
</feature>
<feature type="transmembrane region" description="Helical" evidence="7">
    <location>
        <begin position="338"/>
        <end position="358"/>
    </location>
</feature>
<comment type="caution">
    <text evidence="9">The sequence shown here is derived from an EMBL/GenBank/DDBJ whole genome shotgun (WGS) entry which is preliminary data.</text>
</comment>